<evidence type="ECO:0000256" key="5">
    <source>
        <dbReference type="ARBA" id="ARBA00022448"/>
    </source>
</evidence>
<comment type="subunit">
    <text evidence="16">Complex I is composed of 45 different subunits. Interacts with BCAP31.</text>
</comment>
<evidence type="ECO:0000256" key="16">
    <source>
        <dbReference type="ARBA" id="ARBA00046528"/>
    </source>
</evidence>
<dbReference type="Pfam" id="PF10183">
    <property type="entry name" value="ESSS"/>
    <property type="match status" value="1"/>
</dbReference>
<evidence type="ECO:0000313" key="18">
    <source>
        <dbReference type="EMBL" id="KAJ5352242.1"/>
    </source>
</evidence>
<evidence type="ECO:0000256" key="15">
    <source>
        <dbReference type="ARBA" id="ARBA00031387"/>
    </source>
</evidence>
<dbReference type="EMBL" id="JAPZBQ010000001">
    <property type="protein sequence ID" value="KAJ5352242.1"/>
    <property type="molecule type" value="Genomic_DNA"/>
</dbReference>
<evidence type="ECO:0000256" key="9">
    <source>
        <dbReference type="ARBA" id="ARBA00022946"/>
    </source>
</evidence>
<evidence type="ECO:0000313" key="19">
    <source>
        <dbReference type="Proteomes" id="UP001147695"/>
    </source>
</evidence>
<keyword evidence="9" id="KW-0809">Transit peptide</keyword>
<evidence type="ECO:0000256" key="3">
    <source>
        <dbReference type="ARBA" id="ARBA00008915"/>
    </source>
</evidence>
<dbReference type="PANTHER" id="PTHR40637:SF1">
    <property type="entry name" value="ESSS SUBUNIT OF NADH:UBIQUINONE OXIDOREDUCTASE (COMPLEX I) PROTEIN"/>
    <property type="match status" value="1"/>
</dbReference>
<dbReference type="GO" id="GO:0005743">
    <property type="term" value="C:mitochondrial inner membrane"/>
    <property type="evidence" value="ECO:0007669"/>
    <property type="project" value="UniProtKB-SubCell"/>
</dbReference>
<keyword evidence="10" id="KW-0249">Electron transport</keyword>
<keyword evidence="11 17" id="KW-1133">Transmembrane helix</keyword>
<keyword evidence="8" id="KW-0999">Mitochondrion inner membrane</keyword>
<reference evidence="18" key="2">
    <citation type="journal article" date="2023" name="IMA Fungus">
        <title>Comparative genomic study of the Penicillium genus elucidates a diverse pangenome and 15 lateral gene transfer events.</title>
        <authorList>
            <person name="Petersen C."/>
            <person name="Sorensen T."/>
            <person name="Nielsen M.R."/>
            <person name="Sondergaard T.E."/>
            <person name="Sorensen J.L."/>
            <person name="Fitzpatrick D.A."/>
            <person name="Frisvad J.C."/>
            <person name="Nielsen K.L."/>
        </authorList>
    </citation>
    <scope>NUCLEOTIDE SEQUENCE</scope>
    <source>
        <strain evidence="18">IBT 35673</strain>
    </source>
</reference>
<keyword evidence="5" id="KW-0813">Transport</keyword>
<keyword evidence="6" id="KW-0679">Respiratory chain</keyword>
<keyword evidence="7 17" id="KW-0812">Transmembrane</keyword>
<evidence type="ECO:0000256" key="14">
    <source>
        <dbReference type="ARBA" id="ARBA00030753"/>
    </source>
</evidence>
<evidence type="ECO:0000256" key="4">
    <source>
        <dbReference type="ARBA" id="ARBA00018632"/>
    </source>
</evidence>
<evidence type="ECO:0000256" key="1">
    <source>
        <dbReference type="ARBA" id="ARBA00003195"/>
    </source>
</evidence>
<reference evidence="18" key="1">
    <citation type="submission" date="2022-12" db="EMBL/GenBank/DDBJ databases">
        <authorList>
            <person name="Petersen C."/>
        </authorList>
    </citation>
    <scope>NUCLEOTIDE SEQUENCE</scope>
    <source>
        <strain evidence="18">IBT 35673</strain>
    </source>
</reference>
<keyword evidence="12" id="KW-0496">Mitochondrion</keyword>
<evidence type="ECO:0000256" key="6">
    <source>
        <dbReference type="ARBA" id="ARBA00022660"/>
    </source>
</evidence>
<evidence type="ECO:0000256" key="7">
    <source>
        <dbReference type="ARBA" id="ARBA00022692"/>
    </source>
</evidence>
<comment type="caution">
    <text evidence="18">The sequence shown here is derived from an EMBL/GenBank/DDBJ whole genome shotgun (WGS) entry which is preliminary data.</text>
</comment>
<protein>
    <recommendedName>
        <fullName evidence="4">NADH dehydrogenase [ubiquinone] 1 beta subcomplex subunit 11, mitochondrial</fullName>
    </recommendedName>
    <alternativeName>
        <fullName evidence="15">Complex I-ESSS</fullName>
    </alternativeName>
    <alternativeName>
        <fullName evidence="14">NADH-ubiquinone oxidoreductase ESSS subunit</fullName>
    </alternativeName>
</protein>
<evidence type="ECO:0000256" key="12">
    <source>
        <dbReference type="ARBA" id="ARBA00023128"/>
    </source>
</evidence>
<name>A0A9W9UPA7_PENBR</name>
<evidence type="ECO:0000256" key="13">
    <source>
        <dbReference type="ARBA" id="ARBA00023136"/>
    </source>
</evidence>
<comment type="function">
    <text evidence="1">Accessory subunit of the mitochondrial membrane respiratory chain NADH dehydrogenase (Complex I), that is believed not to be involved in catalysis. Complex I functions in the transfer of electrons from NADH to the respiratory chain. The immediate electron acceptor for the enzyme is believed to be ubiquinone.</text>
</comment>
<gene>
    <name evidence="18" type="ORF">N7452_001216</name>
</gene>
<organism evidence="18 19">
    <name type="scientific">Penicillium brevicompactum</name>
    <dbReference type="NCBI Taxonomy" id="5074"/>
    <lineage>
        <taxon>Eukaryota</taxon>
        <taxon>Fungi</taxon>
        <taxon>Dikarya</taxon>
        <taxon>Ascomycota</taxon>
        <taxon>Pezizomycotina</taxon>
        <taxon>Eurotiomycetes</taxon>
        <taxon>Eurotiomycetidae</taxon>
        <taxon>Eurotiales</taxon>
        <taxon>Aspergillaceae</taxon>
        <taxon>Penicillium</taxon>
    </lineage>
</organism>
<evidence type="ECO:0000256" key="11">
    <source>
        <dbReference type="ARBA" id="ARBA00022989"/>
    </source>
</evidence>
<sequence>MIARPMSHALRARCLLRTPQTTKAFSTQPSLRAADHGDHYDPPTGWLFGVKPGQKYAKEGWENIWYYGFIGSFLVAGVAYVFKPDTSIQTWALEEARRRLEAEGILEDPAKVKK</sequence>
<dbReference type="AlphaFoldDB" id="A0A9W9UPA7"/>
<comment type="similarity">
    <text evidence="3">Belongs to the complex I NDUFB11 subunit family.</text>
</comment>
<dbReference type="PANTHER" id="PTHR40637">
    <property type="entry name" value="ESSS SUBUNIT OF NADH:UBIQUINONE OXIDOREDUCTASE (COMPLEX I) PROTEIN"/>
    <property type="match status" value="1"/>
</dbReference>
<evidence type="ECO:0000256" key="10">
    <source>
        <dbReference type="ARBA" id="ARBA00022982"/>
    </source>
</evidence>
<feature type="transmembrane region" description="Helical" evidence="17">
    <location>
        <begin position="64"/>
        <end position="82"/>
    </location>
</feature>
<evidence type="ECO:0000256" key="8">
    <source>
        <dbReference type="ARBA" id="ARBA00022792"/>
    </source>
</evidence>
<evidence type="ECO:0000256" key="17">
    <source>
        <dbReference type="SAM" id="Phobius"/>
    </source>
</evidence>
<proteinExistence type="inferred from homology"/>
<evidence type="ECO:0000256" key="2">
    <source>
        <dbReference type="ARBA" id="ARBA00004434"/>
    </source>
</evidence>
<dbReference type="InterPro" id="IPR019329">
    <property type="entry name" value="NADH_UbQ_OxRdtase_ESSS_su"/>
</dbReference>
<accession>A0A9W9UPA7</accession>
<dbReference type="Proteomes" id="UP001147695">
    <property type="component" value="Unassembled WGS sequence"/>
</dbReference>
<comment type="subcellular location">
    <subcellularLocation>
        <location evidence="2">Mitochondrion inner membrane</location>
        <topology evidence="2">Single-pass membrane protein</topology>
    </subcellularLocation>
</comment>
<keyword evidence="13 17" id="KW-0472">Membrane</keyword>